<dbReference type="EMBL" id="ML976190">
    <property type="protein sequence ID" value="KAF1936409.1"/>
    <property type="molecule type" value="Genomic_DNA"/>
</dbReference>
<keyword evidence="4" id="KW-1185">Reference proteome</keyword>
<feature type="region of interest" description="Disordered" evidence="1">
    <location>
        <begin position="407"/>
        <end position="442"/>
    </location>
</feature>
<feature type="compositionally biased region" description="Basic and acidic residues" evidence="1">
    <location>
        <begin position="545"/>
        <end position="561"/>
    </location>
</feature>
<evidence type="ECO:0000313" key="3">
    <source>
        <dbReference type="EMBL" id="KAF1936409.1"/>
    </source>
</evidence>
<evidence type="ECO:0000313" key="4">
    <source>
        <dbReference type="Proteomes" id="UP000800038"/>
    </source>
</evidence>
<feature type="transmembrane region" description="Helical" evidence="2">
    <location>
        <begin position="100"/>
        <end position="120"/>
    </location>
</feature>
<sequence>MSATQAQFEFSTRSAANATSSTPVASATLQVVCAFPLSSNYGPGSRILYYILVAACVTFRKAEWLRNACLAAALVLPAISAFQGLVLASLHTNGAVDMDIYGAFQFCAIGILAAPLTVRLSRTYFYDPGRNIIFLWTILILVGLLALCVEFYRVTPTSCSSDDLGNPLLPSAARFPYGRATCRLNCSEEKGPFSPMRGGAAANVDVIPVPQILTFNASMLLAASFCIPAILSLIFTWDRILEINWKRRRHVEQLDARIEGANITLREMKGINNVVRKFLSVIEIPLFGGVILTIIGVGEANFFSPQVLHMTEPMASIGQWSPIAGTLLAALGSLYLLWSTGGEDTPKEDRRTRYGNSDSSHLSRSSERQASPGLPSTMQYEPGRDLASNPSGIRSESPYEIALIPTITHPGSEQDQPRDSSQDRRDRTSQDHLEEQPTAGRHVVRKWLTSAANYMGDAAHNKLDPEAHHNDEATHGFPEVPGEVLRNPDLEHISRTFSQLRRDRANSSYSASIISSLGIEGTPSPPPTHDSPRPETSPARKPKRRDTLEVPKEVHGRSESH</sequence>
<keyword evidence="2" id="KW-1133">Transmembrane helix</keyword>
<evidence type="ECO:0000256" key="1">
    <source>
        <dbReference type="SAM" id="MobiDB-lite"/>
    </source>
</evidence>
<feature type="compositionally biased region" description="Low complexity" evidence="1">
    <location>
        <begin position="357"/>
        <end position="371"/>
    </location>
</feature>
<dbReference type="OrthoDB" id="3021074at2759"/>
<organism evidence="3 4">
    <name type="scientific">Clathrospora elynae</name>
    <dbReference type="NCBI Taxonomy" id="706981"/>
    <lineage>
        <taxon>Eukaryota</taxon>
        <taxon>Fungi</taxon>
        <taxon>Dikarya</taxon>
        <taxon>Ascomycota</taxon>
        <taxon>Pezizomycotina</taxon>
        <taxon>Dothideomycetes</taxon>
        <taxon>Pleosporomycetidae</taxon>
        <taxon>Pleosporales</taxon>
        <taxon>Diademaceae</taxon>
        <taxon>Clathrospora</taxon>
    </lineage>
</organism>
<dbReference type="Proteomes" id="UP000800038">
    <property type="component" value="Unassembled WGS sequence"/>
</dbReference>
<accession>A0A6A5S9F0</accession>
<feature type="compositionally biased region" description="Low complexity" evidence="1">
    <location>
        <begin position="507"/>
        <end position="516"/>
    </location>
</feature>
<feature type="region of interest" description="Disordered" evidence="1">
    <location>
        <begin position="461"/>
        <end position="485"/>
    </location>
</feature>
<dbReference type="AlphaFoldDB" id="A0A6A5S9F0"/>
<keyword evidence="2" id="KW-0472">Membrane</keyword>
<feature type="transmembrane region" description="Helical" evidence="2">
    <location>
        <begin position="217"/>
        <end position="237"/>
    </location>
</feature>
<reference evidence="3" key="1">
    <citation type="journal article" date="2020" name="Stud. Mycol.">
        <title>101 Dothideomycetes genomes: a test case for predicting lifestyles and emergence of pathogens.</title>
        <authorList>
            <person name="Haridas S."/>
            <person name="Albert R."/>
            <person name="Binder M."/>
            <person name="Bloem J."/>
            <person name="Labutti K."/>
            <person name="Salamov A."/>
            <person name="Andreopoulos B."/>
            <person name="Baker S."/>
            <person name="Barry K."/>
            <person name="Bills G."/>
            <person name="Bluhm B."/>
            <person name="Cannon C."/>
            <person name="Castanera R."/>
            <person name="Culley D."/>
            <person name="Daum C."/>
            <person name="Ezra D."/>
            <person name="Gonzalez J."/>
            <person name="Henrissat B."/>
            <person name="Kuo A."/>
            <person name="Liang C."/>
            <person name="Lipzen A."/>
            <person name="Lutzoni F."/>
            <person name="Magnuson J."/>
            <person name="Mondo S."/>
            <person name="Nolan M."/>
            <person name="Ohm R."/>
            <person name="Pangilinan J."/>
            <person name="Park H.-J."/>
            <person name="Ramirez L."/>
            <person name="Alfaro M."/>
            <person name="Sun H."/>
            <person name="Tritt A."/>
            <person name="Yoshinaga Y."/>
            <person name="Zwiers L.-H."/>
            <person name="Turgeon B."/>
            <person name="Goodwin S."/>
            <person name="Spatafora J."/>
            <person name="Crous P."/>
            <person name="Grigoriev I."/>
        </authorList>
    </citation>
    <scope>NUCLEOTIDE SEQUENCE</scope>
    <source>
        <strain evidence="3">CBS 161.51</strain>
    </source>
</reference>
<proteinExistence type="predicted"/>
<protein>
    <submittedName>
        <fullName evidence="3">Uncharacterized protein</fullName>
    </submittedName>
</protein>
<keyword evidence="2" id="KW-0812">Transmembrane</keyword>
<feature type="compositionally biased region" description="Basic and acidic residues" evidence="1">
    <location>
        <begin position="461"/>
        <end position="474"/>
    </location>
</feature>
<feature type="transmembrane region" description="Helical" evidence="2">
    <location>
        <begin position="132"/>
        <end position="152"/>
    </location>
</feature>
<feature type="transmembrane region" description="Helical" evidence="2">
    <location>
        <begin position="317"/>
        <end position="338"/>
    </location>
</feature>
<feature type="transmembrane region" description="Helical" evidence="2">
    <location>
        <begin position="278"/>
        <end position="297"/>
    </location>
</feature>
<feature type="compositionally biased region" description="Basic and acidic residues" evidence="1">
    <location>
        <begin position="415"/>
        <end position="435"/>
    </location>
</feature>
<evidence type="ECO:0000256" key="2">
    <source>
        <dbReference type="SAM" id="Phobius"/>
    </source>
</evidence>
<feature type="transmembrane region" description="Helical" evidence="2">
    <location>
        <begin position="68"/>
        <end position="88"/>
    </location>
</feature>
<feature type="region of interest" description="Disordered" evidence="1">
    <location>
        <begin position="504"/>
        <end position="561"/>
    </location>
</feature>
<name>A0A6A5S9F0_9PLEO</name>
<feature type="region of interest" description="Disordered" evidence="1">
    <location>
        <begin position="342"/>
        <end position="394"/>
    </location>
</feature>
<gene>
    <name evidence="3" type="ORF">EJ02DRAFT_359169</name>
</gene>